<feature type="non-terminal residue" evidence="1">
    <location>
        <position position="58"/>
    </location>
</feature>
<dbReference type="InParanoid" id="U5DHA8"/>
<keyword evidence="2" id="KW-1185">Reference proteome</keyword>
<dbReference type="AlphaFoldDB" id="U5DHA8"/>
<dbReference type="STRING" id="582515.KR51_00024440"/>
<reference evidence="1 2" key="1">
    <citation type="submission" date="2013-05" db="EMBL/GenBank/DDBJ databases">
        <title>Draft genome sequence of Rubidibacter lacunae KORDI 51-2.</title>
        <authorList>
            <person name="Choi D.H."/>
            <person name="Noh J.H."/>
            <person name="Kwon K.-K."/>
            <person name="Lee J.-H."/>
            <person name="Ryu J.-Y."/>
        </authorList>
    </citation>
    <scope>NUCLEOTIDE SEQUENCE [LARGE SCALE GENOMIC DNA]</scope>
    <source>
        <strain evidence="1 2">KORDI 51-2</strain>
    </source>
</reference>
<accession>U5DHA8</accession>
<name>U5DHA8_9CHRO</name>
<dbReference type="Proteomes" id="UP000016960">
    <property type="component" value="Unassembled WGS sequence"/>
</dbReference>
<dbReference type="EMBL" id="ASSJ01000059">
    <property type="protein sequence ID" value="ERN40991.1"/>
    <property type="molecule type" value="Genomic_DNA"/>
</dbReference>
<comment type="caution">
    <text evidence="1">The sequence shown here is derived from an EMBL/GenBank/DDBJ whole genome shotgun (WGS) entry which is preliminary data.</text>
</comment>
<proteinExistence type="predicted"/>
<protein>
    <submittedName>
        <fullName evidence="1">Uncharacterized protein</fullName>
    </submittedName>
</protein>
<organism evidence="1 2">
    <name type="scientific">Rubidibacter lacunae KORDI 51-2</name>
    <dbReference type="NCBI Taxonomy" id="582515"/>
    <lineage>
        <taxon>Bacteria</taxon>
        <taxon>Bacillati</taxon>
        <taxon>Cyanobacteriota</taxon>
        <taxon>Cyanophyceae</taxon>
        <taxon>Oscillatoriophycideae</taxon>
        <taxon>Chroococcales</taxon>
        <taxon>Aphanothecaceae</taxon>
        <taxon>Rubidibacter</taxon>
    </lineage>
</organism>
<gene>
    <name evidence="1" type="ORF">KR51_00024440</name>
</gene>
<sequence length="58" mass="6510">MFYSAMTESAQTLPFDFPSQLPLNVRFRDFQLSSDSGLLLARQADARLGLSQRLADCL</sequence>
<evidence type="ECO:0000313" key="2">
    <source>
        <dbReference type="Proteomes" id="UP000016960"/>
    </source>
</evidence>
<evidence type="ECO:0000313" key="1">
    <source>
        <dbReference type="EMBL" id="ERN40991.1"/>
    </source>
</evidence>